<dbReference type="InterPro" id="IPR003481">
    <property type="entry name" value="FliD_N"/>
</dbReference>
<dbReference type="EMBL" id="CP022115">
    <property type="protein sequence ID" value="ASJ25564.1"/>
    <property type="molecule type" value="Genomic_DNA"/>
</dbReference>
<comment type="similarity">
    <text evidence="1 5">Belongs to the FliD family.</text>
</comment>
<evidence type="ECO:0000256" key="5">
    <source>
        <dbReference type="RuleBase" id="RU362066"/>
    </source>
</evidence>
<dbReference type="InterPro" id="IPR040026">
    <property type="entry name" value="FliD"/>
</dbReference>
<dbReference type="GO" id="GO:0007155">
    <property type="term" value="P:cell adhesion"/>
    <property type="evidence" value="ECO:0007669"/>
    <property type="project" value="InterPro"/>
</dbReference>
<keyword evidence="3" id="KW-0175">Coiled coil</keyword>
<evidence type="ECO:0000313" key="9">
    <source>
        <dbReference type="Proteomes" id="UP000197424"/>
    </source>
</evidence>
<accession>A0A248LM80</accession>
<dbReference type="InterPro" id="IPR010809">
    <property type="entry name" value="FliD_C"/>
</dbReference>
<keyword evidence="8" id="KW-0969">Cilium</keyword>
<dbReference type="PANTHER" id="PTHR30288">
    <property type="entry name" value="FLAGELLAR CAP/ASSEMBLY PROTEIN FLID"/>
    <property type="match status" value="1"/>
</dbReference>
<evidence type="ECO:0000259" key="7">
    <source>
        <dbReference type="Pfam" id="PF07195"/>
    </source>
</evidence>
<keyword evidence="4 5" id="KW-0975">Bacterial flagellum</keyword>
<evidence type="ECO:0000313" key="8">
    <source>
        <dbReference type="EMBL" id="ASJ25564.1"/>
    </source>
</evidence>
<evidence type="ECO:0000256" key="1">
    <source>
        <dbReference type="ARBA" id="ARBA00009764"/>
    </source>
</evidence>
<feature type="domain" description="Flagellar hook-associated protein 2 N-terminal" evidence="6">
    <location>
        <begin position="11"/>
        <end position="108"/>
    </location>
</feature>
<dbReference type="AlphaFoldDB" id="A0A248LM80"/>
<comment type="function">
    <text evidence="5">Required for morphogenesis and for the elongation of the flagellar filament by facilitating polymerization of the flagellin monomers at the tip of growing filament. Forms a capping structure, which prevents flagellin subunits (transported through the central channel of the flagellum) from leaking out without polymerization at the distal end.</text>
</comment>
<evidence type="ECO:0000256" key="3">
    <source>
        <dbReference type="ARBA" id="ARBA00023054"/>
    </source>
</evidence>
<dbReference type="RefSeq" id="WP_172622972.1">
    <property type="nucleotide sequence ID" value="NZ_JAJAXS010000020.1"/>
</dbReference>
<reference evidence="9" key="1">
    <citation type="submission" date="2017-06" db="EMBL/GenBank/DDBJ databases">
        <title>Whole genome sequence of Laribacter hongkongensis LHGZ1.</title>
        <authorList>
            <person name="Chen D."/>
            <person name="Wu H."/>
            <person name="Chen J."/>
        </authorList>
    </citation>
    <scope>NUCLEOTIDE SEQUENCE [LARGE SCALE GENOMIC DNA]</scope>
    <source>
        <strain evidence="9">LHGZ1</strain>
    </source>
</reference>
<comment type="subcellular location">
    <subcellularLocation>
        <location evidence="5">Secreted</location>
    </subcellularLocation>
    <subcellularLocation>
        <location evidence="5">Bacterial flagellum</location>
    </subcellularLocation>
</comment>
<organism evidence="8 9">
    <name type="scientific">Laribacter hongkongensis</name>
    <dbReference type="NCBI Taxonomy" id="168471"/>
    <lineage>
        <taxon>Bacteria</taxon>
        <taxon>Pseudomonadati</taxon>
        <taxon>Pseudomonadota</taxon>
        <taxon>Betaproteobacteria</taxon>
        <taxon>Neisseriales</taxon>
        <taxon>Aquaspirillaceae</taxon>
        <taxon>Laribacter</taxon>
    </lineage>
</organism>
<dbReference type="InterPro" id="IPR010810">
    <property type="entry name" value="Flagellin_hook_IN_motif"/>
</dbReference>
<dbReference type="Proteomes" id="UP000197424">
    <property type="component" value="Chromosome"/>
</dbReference>
<dbReference type="Pfam" id="PF02465">
    <property type="entry name" value="FliD_N"/>
    <property type="match status" value="1"/>
</dbReference>
<dbReference type="Pfam" id="PF07195">
    <property type="entry name" value="FliD_C"/>
    <property type="match status" value="1"/>
</dbReference>
<gene>
    <name evidence="8" type="ORF">LHGZ1_2733</name>
</gene>
<keyword evidence="8" id="KW-0966">Cell projection</keyword>
<dbReference type="PANTHER" id="PTHR30288:SF0">
    <property type="entry name" value="FLAGELLAR HOOK-ASSOCIATED PROTEIN 2"/>
    <property type="match status" value="1"/>
</dbReference>
<dbReference type="GO" id="GO:0009421">
    <property type="term" value="C:bacterial-type flagellum filament cap"/>
    <property type="evidence" value="ECO:0007669"/>
    <property type="project" value="InterPro"/>
</dbReference>
<keyword evidence="8" id="KW-0282">Flagellum</keyword>
<evidence type="ECO:0000256" key="4">
    <source>
        <dbReference type="ARBA" id="ARBA00023143"/>
    </source>
</evidence>
<feature type="domain" description="Flagellar hook-associated protein 2 C-terminal" evidence="7">
    <location>
        <begin position="227"/>
        <end position="636"/>
    </location>
</feature>
<proteinExistence type="inferred from homology"/>
<evidence type="ECO:0000256" key="2">
    <source>
        <dbReference type="ARBA" id="ARBA00011255"/>
    </source>
</evidence>
<dbReference type="SUPFAM" id="SSF64518">
    <property type="entry name" value="Phase 1 flagellin"/>
    <property type="match status" value="1"/>
</dbReference>
<dbReference type="GO" id="GO:0071973">
    <property type="term" value="P:bacterial-type flagellum-dependent cell motility"/>
    <property type="evidence" value="ECO:0007669"/>
    <property type="project" value="TreeGrafter"/>
</dbReference>
<evidence type="ECO:0000259" key="6">
    <source>
        <dbReference type="Pfam" id="PF02465"/>
    </source>
</evidence>
<dbReference type="Pfam" id="PF07196">
    <property type="entry name" value="Flagellin_IN"/>
    <property type="match status" value="1"/>
</dbReference>
<comment type="subunit">
    <text evidence="2 5">Homopentamer.</text>
</comment>
<sequence>MAGLTIGGLGSGMDIDGMITKLMAIESRPLYLLQNQQKLEQTKLSAYGQLSSALDSFKSAVAGLQDTSKLIGVKASVSGSDGLLSASASNSARDGRYTVQVNQLATSHKIASGTFADASKEVVLAKGDEIKISVGSKTFNIKAESDMTLNDLADKINDAKGGVSANVVNDGSGYRLTLSSTDTGESNKITVAAVGTPTGAGVSKLVYVPGSSTTAPSATQAGETAKAQDAEVVIDGLKIKSASNTLSTAIQGVTLTLTKADKDKPQQITVASDSGGVKTALDGMVKAYNDLMGTVKSLTSFDMTGVKPGEPAKRGPLNGDATVRAIQSQIRAAFSTPVEGAGSFKLMAEIGLSFDKDGMMTLDEEKLGKAVGSKPDDVLALFAATGKLVDGKAGAGVTLLESNGKTKAGQYEVKIEQAPWVLAANSTSATVASAASFSLKVNGVEKTISLKAGDGVAELQAALNDPSTGFGAGKVTAAIVDGELQLTAQEQSANSRVEVTKVNSGSADLEAFGIKVGISPDKVSGTIGGHPAVGDGITLKGAIGTPTEGLKIQIDGGPLGVIGTLNFNKGMSYSLEDTVQSMLDDKGLISARKDGINSSIKSYDKQMEAMNTRLDATEARLRAQFNAMDSYMSQMSSLNSMLIQSLSRM</sequence>
<dbReference type="GO" id="GO:0009424">
    <property type="term" value="C:bacterial-type flagellum hook"/>
    <property type="evidence" value="ECO:0007669"/>
    <property type="project" value="UniProtKB-UniRule"/>
</dbReference>
<keyword evidence="5" id="KW-0964">Secreted</keyword>
<name>A0A248LM80_9NEIS</name>
<protein>
    <recommendedName>
        <fullName evidence="5">Flagellar hook-associated protein 2</fullName>
        <shortName evidence="5">HAP2</shortName>
    </recommendedName>
    <alternativeName>
        <fullName evidence="5">Flagellar cap protein</fullName>
    </alternativeName>
</protein>
<dbReference type="GO" id="GO:0005576">
    <property type="term" value="C:extracellular region"/>
    <property type="evidence" value="ECO:0007669"/>
    <property type="project" value="UniProtKB-SubCell"/>
</dbReference>